<accession>A0AAE5AAQ3</accession>
<name>A0AAE5AAQ3_MYCFO</name>
<gene>
    <name evidence="2" type="ORF">R4485_00905</name>
</gene>
<dbReference type="AlphaFoldDB" id="A0AAE5AAQ3"/>
<protein>
    <submittedName>
        <fullName evidence="2">Uncharacterized protein</fullName>
    </submittedName>
</protein>
<dbReference type="Proteomes" id="UP001186041">
    <property type="component" value="Unassembled WGS sequence"/>
</dbReference>
<dbReference type="RefSeq" id="WP_317721437.1">
    <property type="nucleotide sequence ID" value="NZ_JAWLVK010000001.1"/>
</dbReference>
<evidence type="ECO:0000313" key="3">
    <source>
        <dbReference type="Proteomes" id="UP001186041"/>
    </source>
</evidence>
<reference evidence="2" key="1">
    <citation type="submission" date="2023-10" db="EMBL/GenBank/DDBJ databases">
        <title>Mycolicibacterium fortuitum clinical isolates causing pulmonary infections in humans.</title>
        <authorList>
            <person name="Mejia-Ponce P.M."/>
            <person name="Zenteno-Cuevas R."/>
            <person name="Licona-Cassani C."/>
        </authorList>
    </citation>
    <scope>NUCLEOTIDE SEQUENCE</scope>
    <source>
        <strain evidence="2">M8</strain>
    </source>
</reference>
<sequence>MTRQFDDEPYAVRVLQGVQVAADALYQAASTDFDRAQIEKLVGIYGQLGEVVAAQAREMRQFVEAERVALERAESAERLLSVADAENARLNARVEELESVAREAARS</sequence>
<dbReference type="EMBL" id="JAWLVV010000001">
    <property type="protein sequence ID" value="MDV7288719.1"/>
    <property type="molecule type" value="Genomic_DNA"/>
</dbReference>
<evidence type="ECO:0000256" key="1">
    <source>
        <dbReference type="SAM" id="Coils"/>
    </source>
</evidence>
<comment type="caution">
    <text evidence="2">The sequence shown here is derived from an EMBL/GenBank/DDBJ whole genome shotgun (WGS) entry which is preliminary data.</text>
</comment>
<keyword evidence="1" id="KW-0175">Coiled coil</keyword>
<proteinExistence type="predicted"/>
<organism evidence="2 3">
    <name type="scientific">Mycolicibacterium fortuitum</name>
    <name type="common">Mycobacterium fortuitum</name>
    <dbReference type="NCBI Taxonomy" id="1766"/>
    <lineage>
        <taxon>Bacteria</taxon>
        <taxon>Bacillati</taxon>
        <taxon>Actinomycetota</taxon>
        <taxon>Actinomycetes</taxon>
        <taxon>Mycobacteriales</taxon>
        <taxon>Mycobacteriaceae</taxon>
        <taxon>Mycolicibacterium</taxon>
    </lineage>
</organism>
<feature type="coiled-coil region" evidence="1">
    <location>
        <begin position="53"/>
        <end position="107"/>
    </location>
</feature>
<evidence type="ECO:0000313" key="2">
    <source>
        <dbReference type="EMBL" id="MDV7288719.1"/>
    </source>
</evidence>